<feature type="compositionally biased region" description="Polar residues" evidence="12">
    <location>
        <begin position="615"/>
        <end position="626"/>
    </location>
</feature>
<evidence type="ECO:0000256" key="3">
    <source>
        <dbReference type="ARBA" id="ARBA00022741"/>
    </source>
</evidence>
<keyword evidence="11" id="KW-0175">Coiled coil</keyword>
<dbReference type="PANTHER" id="PTHR13710:SF105">
    <property type="entry name" value="ATP-DEPENDENT DNA HELICASE Q1"/>
    <property type="match status" value="1"/>
</dbReference>
<dbReference type="InterPro" id="IPR001650">
    <property type="entry name" value="Helicase_C-like"/>
</dbReference>
<dbReference type="Gene3D" id="3.40.50.300">
    <property type="entry name" value="P-loop containing nucleotide triphosphate hydrolases"/>
    <property type="match status" value="2"/>
</dbReference>
<dbReference type="Pfam" id="PF00270">
    <property type="entry name" value="DEAD"/>
    <property type="match status" value="1"/>
</dbReference>
<evidence type="ECO:0000256" key="8">
    <source>
        <dbReference type="ARBA" id="ARBA00023235"/>
    </source>
</evidence>
<evidence type="ECO:0000256" key="5">
    <source>
        <dbReference type="ARBA" id="ARBA00022806"/>
    </source>
</evidence>
<evidence type="ECO:0000256" key="10">
    <source>
        <dbReference type="RuleBase" id="RU364117"/>
    </source>
</evidence>
<protein>
    <recommendedName>
        <fullName evidence="10">ATP-dependent DNA helicase</fullName>
        <ecNumber evidence="10">5.6.2.4</ecNumber>
    </recommendedName>
</protein>
<name>A0ABQ9DF15_9PASS</name>
<evidence type="ECO:0000259" key="14">
    <source>
        <dbReference type="PROSITE" id="PS51194"/>
    </source>
</evidence>
<feature type="domain" description="Helicase ATP-binding" evidence="13">
    <location>
        <begin position="100"/>
        <end position="275"/>
    </location>
</feature>
<dbReference type="Pfam" id="PF16124">
    <property type="entry name" value="RecQ_Zn_bind"/>
    <property type="match status" value="1"/>
</dbReference>
<dbReference type="GO" id="GO:0004386">
    <property type="term" value="F:helicase activity"/>
    <property type="evidence" value="ECO:0007669"/>
    <property type="project" value="UniProtKB-KW"/>
</dbReference>
<evidence type="ECO:0000256" key="1">
    <source>
        <dbReference type="ARBA" id="ARBA00005446"/>
    </source>
</evidence>
<dbReference type="InterPro" id="IPR011545">
    <property type="entry name" value="DEAD/DEAH_box_helicase_dom"/>
</dbReference>
<dbReference type="InterPro" id="IPR027417">
    <property type="entry name" value="P-loop_NTPase"/>
</dbReference>
<keyword evidence="6 10" id="KW-0067">ATP-binding</keyword>
<feature type="region of interest" description="Disordered" evidence="12">
    <location>
        <begin position="592"/>
        <end position="663"/>
    </location>
</feature>
<dbReference type="PROSITE" id="PS51192">
    <property type="entry name" value="HELICASE_ATP_BIND_1"/>
    <property type="match status" value="1"/>
</dbReference>
<keyword evidence="5 10" id="KW-0347">Helicase</keyword>
<comment type="caution">
    <text evidence="15">The sequence shown here is derived from an EMBL/GenBank/DDBJ whole genome shotgun (WGS) entry which is preliminary data.</text>
</comment>
<dbReference type="InterPro" id="IPR032284">
    <property type="entry name" value="RecQ_Zn-bd"/>
</dbReference>
<dbReference type="InterPro" id="IPR004589">
    <property type="entry name" value="DNA_helicase_ATP-dep_RecQ"/>
</dbReference>
<keyword evidence="3 10" id="KW-0547">Nucleotide-binding</keyword>
<dbReference type="NCBIfam" id="TIGR00614">
    <property type="entry name" value="recQ_fam"/>
    <property type="match status" value="1"/>
</dbReference>
<keyword evidence="16" id="KW-1185">Reference proteome</keyword>
<evidence type="ECO:0000256" key="7">
    <source>
        <dbReference type="ARBA" id="ARBA00023125"/>
    </source>
</evidence>
<dbReference type="PANTHER" id="PTHR13710">
    <property type="entry name" value="DNA HELICASE RECQ FAMILY MEMBER"/>
    <property type="match status" value="1"/>
</dbReference>
<dbReference type="SMART" id="SM00487">
    <property type="entry name" value="DEXDc"/>
    <property type="match status" value="1"/>
</dbReference>
<dbReference type="EC" id="5.6.2.4" evidence="10"/>
<dbReference type="Gene3D" id="1.10.10.10">
    <property type="entry name" value="Winged helix-like DNA-binding domain superfamily/Winged helix DNA-binding domain"/>
    <property type="match status" value="1"/>
</dbReference>
<keyword evidence="10" id="KW-0539">Nucleus</keyword>
<keyword evidence="2" id="KW-0479">Metal-binding</keyword>
<keyword evidence="4 10" id="KW-0378">Hydrolase</keyword>
<keyword evidence="8" id="KW-0413">Isomerase</keyword>
<comment type="subcellular location">
    <subcellularLocation>
        <location evidence="10">Nucleus</location>
    </subcellularLocation>
</comment>
<dbReference type="Proteomes" id="UP001145742">
    <property type="component" value="Unassembled WGS sequence"/>
</dbReference>
<evidence type="ECO:0000313" key="16">
    <source>
        <dbReference type="Proteomes" id="UP001145742"/>
    </source>
</evidence>
<dbReference type="InterPro" id="IPR014001">
    <property type="entry name" value="Helicase_ATP-bd"/>
</dbReference>
<comment type="catalytic activity">
    <reaction evidence="10">
        <text>ATP + H2O = ADP + phosphate + H(+)</text>
        <dbReference type="Rhea" id="RHEA:13065"/>
        <dbReference type="ChEBI" id="CHEBI:15377"/>
        <dbReference type="ChEBI" id="CHEBI:15378"/>
        <dbReference type="ChEBI" id="CHEBI:30616"/>
        <dbReference type="ChEBI" id="CHEBI:43474"/>
        <dbReference type="ChEBI" id="CHEBI:456216"/>
    </reaction>
</comment>
<keyword evidence="7" id="KW-0238">DNA-binding</keyword>
<dbReference type="InterPro" id="IPR036388">
    <property type="entry name" value="WH-like_DNA-bd_sf"/>
</dbReference>
<dbReference type="CDD" id="cd18015">
    <property type="entry name" value="DEXHc_RecQ1"/>
    <property type="match status" value="1"/>
</dbReference>
<comment type="similarity">
    <text evidence="1 10">Belongs to the helicase family. RecQ subfamily.</text>
</comment>
<dbReference type="Pfam" id="PF00271">
    <property type="entry name" value="Helicase_C"/>
    <property type="match status" value="1"/>
</dbReference>
<feature type="domain" description="Helicase C-terminal" evidence="14">
    <location>
        <begin position="296"/>
        <end position="453"/>
    </location>
</feature>
<gene>
    <name evidence="15" type="primary">Recql</name>
    <name evidence="15" type="ORF">WISP_65296</name>
</gene>
<feature type="compositionally biased region" description="Low complexity" evidence="12">
    <location>
        <begin position="605"/>
        <end position="614"/>
    </location>
</feature>
<reference evidence="15" key="1">
    <citation type="submission" date="2019-10" db="EMBL/GenBank/DDBJ databases">
        <authorList>
            <person name="Soares A.E.R."/>
            <person name="Aleixo A."/>
            <person name="Schneider P."/>
            <person name="Miyaki C.Y."/>
            <person name="Schneider M.P."/>
            <person name="Mello C."/>
            <person name="Vasconcelos A.T.R."/>
        </authorList>
    </citation>
    <scope>NUCLEOTIDE SEQUENCE</scope>
    <source>
        <tissue evidence="15">Muscle</tissue>
    </source>
</reference>
<evidence type="ECO:0000256" key="9">
    <source>
        <dbReference type="ARBA" id="ARBA00034617"/>
    </source>
</evidence>
<evidence type="ECO:0000259" key="13">
    <source>
        <dbReference type="PROSITE" id="PS51192"/>
    </source>
</evidence>
<evidence type="ECO:0000256" key="2">
    <source>
        <dbReference type="ARBA" id="ARBA00022723"/>
    </source>
</evidence>
<dbReference type="SMART" id="SM00490">
    <property type="entry name" value="HELICc"/>
    <property type="match status" value="1"/>
</dbReference>
<proteinExistence type="inferred from homology"/>
<sequence length="663" mass="74529">MAAVEVLEEVLVSIENELQAVEMQIQELVDKQQELLQKKMRVKNLIKQSSGDVEAGGSKDNETSAEAWNKKDFPWYEKIKTALQGKFKLQKFRSLQLETVNAAMAGKDIFLVMPTGGGKSLCYQLPAVCSDGFTLVICPLISLMEDQLMVLEQLGISAALLNASSSKEHVKWVHTEMLNRNSQLKLIYVTPEKIAKSKMFMSKLEKAYQAGRLARVAVDEVHCCSQWGHDFRPDYKSLGILKRQFPNTPLIGLTATATNHVLKDAQQILHVQKCITFTASFNRPNLYYEVRHKPSNNEDFIEDIVKTINGRYKGLSEQQSVPVSAVELSGYDEQLPKSCAKMITWALCVIPDLARLTNDKKQIYPKPQVVVATVAFGMGIDKPDVRFVIHHSMSKSMENYYQESGRAGRDDQKADCILYYGFGDIFRISSMVVMENVGQEKLYDMVSYCQNMTKCRRVLIAHHFDEVWDSANCNRMCDNCCRENACEKMDVTGYCKDLIKILEQAETMSEKLTPLKLIDAWSGKGASKFRVAEVTPPKHPREELERIIAHLLLQQYLKEDFSFTAFATISYLKVGPKARLLQNEAHVITMEGIPHRKSAHKVKPSLSSNSKGSSENAQTVSKTVQDSVGKKSQQHKRPGCGSNLKAKKPKLEAGGVDQPVVID</sequence>
<comment type="catalytic activity">
    <reaction evidence="9 10">
        <text>Couples ATP hydrolysis with the unwinding of duplex DNA by translocating in the 3'-5' direction.</text>
        <dbReference type="EC" id="5.6.2.4"/>
    </reaction>
</comment>
<dbReference type="SUPFAM" id="SSF52540">
    <property type="entry name" value="P-loop containing nucleoside triphosphate hydrolases"/>
    <property type="match status" value="2"/>
</dbReference>
<evidence type="ECO:0000256" key="11">
    <source>
        <dbReference type="SAM" id="Coils"/>
    </source>
</evidence>
<feature type="coiled-coil region" evidence="11">
    <location>
        <begin position="4"/>
        <end position="48"/>
    </location>
</feature>
<dbReference type="EMBL" id="WHWB01033772">
    <property type="protein sequence ID" value="KAJ7417277.1"/>
    <property type="molecule type" value="Genomic_DNA"/>
</dbReference>
<evidence type="ECO:0000256" key="4">
    <source>
        <dbReference type="ARBA" id="ARBA00022801"/>
    </source>
</evidence>
<organism evidence="15 16">
    <name type="scientific">Willisornis vidua</name>
    <name type="common">Xingu scale-backed antbird</name>
    <dbReference type="NCBI Taxonomy" id="1566151"/>
    <lineage>
        <taxon>Eukaryota</taxon>
        <taxon>Metazoa</taxon>
        <taxon>Chordata</taxon>
        <taxon>Craniata</taxon>
        <taxon>Vertebrata</taxon>
        <taxon>Euteleostomi</taxon>
        <taxon>Archelosauria</taxon>
        <taxon>Archosauria</taxon>
        <taxon>Dinosauria</taxon>
        <taxon>Saurischia</taxon>
        <taxon>Theropoda</taxon>
        <taxon>Coelurosauria</taxon>
        <taxon>Aves</taxon>
        <taxon>Neognathae</taxon>
        <taxon>Neoaves</taxon>
        <taxon>Telluraves</taxon>
        <taxon>Australaves</taxon>
        <taxon>Passeriformes</taxon>
        <taxon>Thamnophilidae</taxon>
        <taxon>Willisornis</taxon>
    </lineage>
</organism>
<accession>A0ABQ9DF15</accession>
<evidence type="ECO:0000313" key="15">
    <source>
        <dbReference type="EMBL" id="KAJ7417277.1"/>
    </source>
</evidence>
<dbReference type="PROSITE" id="PS51194">
    <property type="entry name" value="HELICASE_CTER"/>
    <property type="match status" value="1"/>
</dbReference>
<evidence type="ECO:0000256" key="6">
    <source>
        <dbReference type="ARBA" id="ARBA00022840"/>
    </source>
</evidence>
<evidence type="ECO:0000256" key="12">
    <source>
        <dbReference type="SAM" id="MobiDB-lite"/>
    </source>
</evidence>